<evidence type="ECO:0000256" key="3">
    <source>
        <dbReference type="SAM" id="MobiDB-lite"/>
    </source>
</evidence>
<reference evidence="5 6" key="1">
    <citation type="submission" date="2018-11" db="EMBL/GenBank/DDBJ databases">
        <authorList>
            <consortium name="Pathogen Informatics"/>
        </authorList>
    </citation>
    <scope>NUCLEOTIDE SEQUENCE [LARGE SCALE GENOMIC DNA]</scope>
</reference>
<dbReference type="AlphaFoldDB" id="A0A3P7DPF1"/>
<evidence type="ECO:0000256" key="2">
    <source>
        <dbReference type="ARBA" id="ARBA00023242"/>
    </source>
</evidence>
<dbReference type="PANTHER" id="PTHR13063:SF10">
    <property type="entry name" value="NITRIC OXIDE SYNTHASE-INTERACTING PROTEIN"/>
    <property type="match status" value="1"/>
</dbReference>
<organism evidence="5 6">
    <name type="scientific">Wuchereria bancrofti</name>
    <dbReference type="NCBI Taxonomy" id="6293"/>
    <lineage>
        <taxon>Eukaryota</taxon>
        <taxon>Metazoa</taxon>
        <taxon>Ecdysozoa</taxon>
        <taxon>Nematoda</taxon>
        <taxon>Chromadorea</taxon>
        <taxon>Rhabditida</taxon>
        <taxon>Spirurina</taxon>
        <taxon>Spiruromorpha</taxon>
        <taxon>Filarioidea</taxon>
        <taxon>Onchocercidae</taxon>
        <taxon>Wuchereria</taxon>
    </lineage>
</organism>
<dbReference type="InterPro" id="IPR031790">
    <property type="entry name" value="Znf-NOSIP"/>
</dbReference>
<keyword evidence="2" id="KW-0539">Nucleus</keyword>
<dbReference type="GO" id="GO:0061630">
    <property type="term" value="F:ubiquitin protein ligase activity"/>
    <property type="evidence" value="ECO:0007669"/>
    <property type="project" value="InterPro"/>
</dbReference>
<dbReference type="PANTHER" id="PTHR13063">
    <property type="entry name" value="ENOS INTERACTING PROTEIN"/>
    <property type="match status" value="1"/>
</dbReference>
<evidence type="ECO:0000313" key="6">
    <source>
        <dbReference type="Proteomes" id="UP000270924"/>
    </source>
</evidence>
<keyword evidence="6" id="KW-1185">Reference proteome</keyword>
<proteinExistence type="predicted"/>
<dbReference type="InParanoid" id="A0A3P7DPF1"/>
<gene>
    <name evidence="5" type="ORF">WBA_LOCUS5226</name>
</gene>
<accession>A0A3P7DPF1</accession>
<dbReference type="OrthoDB" id="116827at2759"/>
<evidence type="ECO:0000256" key="1">
    <source>
        <dbReference type="ARBA" id="ARBA00004123"/>
    </source>
</evidence>
<dbReference type="Proteomes" id="UP000270924">
    <property type="component" value="Unassembled WGS sequence"/>
</dbReference>
<feature type="domain" description="Nitric oxide synthase-interacting protein zinc-finger" evidence="4">
    <location>
        <begin position="4"/>
        <end position="54"/>
    </location>
</feature>
<evidence type="ECO:0000259" key="4">
    <source>
        <dbReference type="Pfam" id="PF15906"/>
    </source>
</evidence>
<protein>
    <recommendedName>
        <fullName evidence="4">Nitric oxide synthase-interacting protein zinc-finger domain-containing protein</fullName>
    </recommendedName>
</protein>
<sequence>MTRHGKNATASAVYSYSERRKDAKESGYGTLHQRLGADSVKEFDCCSITLQPCR</sequence>
<dbReference type="EMBL" id="UYWW01002485">
    <property type="protein sequence ID" value="VDM11840.1"/>
    <property type="molecule type" value="Genomic_DNA"/>
</dbReference>
<dbReference type="GO" id="GO:0005634">
    <property type="term" value="C:nucleus"/>
    <property type="evidence" value="ECO:0007669"/>
    <property type="project" value="UniProtKB-SubCell"/>
</dbReference>
<evidence type="ECO:0000313" key="5">
    <source>
        <dbReference type="EMBL" id="VDM11840.1"/>
    </source>
</evidence>
<dbReference type="Pfam" id="PF15906">
    <property type="entry name" value="zf-NOSIP"/>
    <property type="match status" value="1"/>
</dbReference>
<name>A0A3P7DPF1_WUCBA</name>
<feature type="region of interest" description="Disordered" evidence="3">
    <location>
        <begin position="1"/>
        <end position="27"/>
    </location>
</feature>
<dbReference type="InterPro" id="IPR016818">
    <property type="entry name" value="NOSIP"/>
</dbReference>
<comment type="subcellular location">
    <subcellularLocation>
        <location evidence="1">Nucleus</location>
    </subcellularLocation>
</comment>
<dbReference type="OMA" id="GHTHHRE"/>